<gene>
    <name evidence="2" type="ORF">P9989_03545</name>
</gene>
<feature type="compositionally biased region" description="Polar residues" evidence="1">
    <location>
        <begin position="11"/>
        <end position="32"/>
    </location>
</feature>
<dbReference type="EMBL" id="CP121671">
    <property type="protein sequence ID" value="WFT75485.1"/>
    <property type="molecule type" value="Genomic_DNA"/>
</dbReference>
<dbReference type="Proteomes" id="UP001221597">
    <property type="component" value="Chromosome"/>
</dbReference>
<organism evidence="2 3">
    <name type="scientific">Halobacillus naozhouensis</name>
    <dbReference type="NCBI Taxonomy" id="554880"/>
    <lineage>
        <taxon>Bacteria</taxon>
        <taxon>Bacillati</taxon>
        <taxon>Bacillota</taxon>
        <taxon>Bacilli</taxon>
        <taxon>Bacillales</taxon>
        <taxon>Bacillaceae</taxon>
        <taxon>Halobacillus</taxon>
    </lineage>
</organism>
<accession>A0ABY8J405</accession>
<protein>
    <submittedName>
        <fullName evidence="2">Uncharacterized protein</fullName>
    </submittedName>
</protein>
<reference evidence="2 3" key="1">
    <citation type="submission" date="2023-04" db="EMBL/GenBank/DDBJ databases">
        <title>Genome sequence of Halobacillus naozhouensis KACC 21980.</title>
        <authorList>
            <person name="Kim S."/>
            <person name="Heo J."/>
            <person name="Kwon S.-W."/>
        </authorList>
    </citation>
    <scope>NUCLEOTIDE SEQUENCE [LARGE SCALE GENOMIC DNA]</scope>
    <source>
        <strain evidence="2 3">KCTC 13234</strain>
    </source>
</reference>
<proteinExistence type="predicted"/>
<evidence type="ECO:0000313" key="3">
    <source>
        <dbReference type="Proteomes" id="UP001221597"/>
    </source>
</evidence>
<keyword evidence="3" id="KW-1185">Reference proteome</keyword>
<dbReference type="RefSeq" id="WP_283077451.1">
    <property type="nucleotide sequence ID" value="NZ_CP121671.1"/>
</dbReference>
<evidence type="ECO:0000256" key="1">
    <source>
        <dbReference type="SAM" id="MobiDB-lite"/>
    </source>
</evidence>
<sequence>MKKQPKKTFNIPIQANTSGEVHVRTGTNSLGTEGSYAGDSVDKHKELEAANAELAEKEISQTFNNS</sequence>
<evidence type="ECO:0000313" key="2">
    <source>
        <dbReference type="EMBL" id="WFT75485.1"/>
    </source>
</evidence>
<feature type="region of interest" description="Disordered" evidence="1">
    <location>
        <begin position="1"/>
        <end position="40"/>
    </location>
</feature>
<name>A0ABY8J405_9BACI</name>